<comment type="pathway">
    <text evidence="1 6 7">Protein modification; protein lipoylation via endogenous pathway; protein N(6)-(lipoyl)lysine from octanoyl-[acyl-carrier-protein]: step 1/2.</text>
</comment>
<evidence type="ECO:0000256" key="4">
    <source>
        <dbReference type="ARBA" id="ARBA00023315"/>
    </source>
</evidence>
<dbReference type="PROSITE" id="PS51733">
    <property type="entry name" value="BPL_LPL_CATALYTIC"/>
    <property type="match status" value="1"/>
</dbReference>
<protein>
    <recommendedName>
        <fullName evidence="6 7">Octanoyltransferase</fullName>
        <ecNumber evidence="6 7">2.3.1.181</ecNumber>
    </recommendedName>
    <alternativeName>
        <fullName evidence="6">Lipoate-protein ligase B</fullName>
    </alternativeName>
    <alternativeName>
        <fullName evidence="6">Lipoyl/octanoyl transferase</fullName>
    </alternativeName>
    <alternativeName>
        <fullName evidence="6">Octanoyl-[acyl-carrier-protein]-protein N-octanoyltransferase</fullName>
    </alternativeName>
</protein>
<feature type="binding site" evidence="6 9">
    <location>
        <begin position="174"/>
        <end position="176"/>
    </location>
    <ligand>
        <name>substrate</name>
    </ligand>
</feature>
<dbReference type="EMBL" id="VWSH01000003">
    <property type="protein sequence ID" value="KAA5533344.1"/>
    <property type="molecule type" value="Genomic_DNA"/>
</dbReference>
<dbReference type="PANTHER" id="PTHR10993">
    <property type="entry name" value="OCTANOYLTRANSFERASE"/>
    <property type="match status" value="1"/>
</dbReference>
<dbReference type="CDD" id="cd16444">
    <property type="entry name" value="LipB"/>
    <property type="match status" value="1"/>
</dbReference>
<gene>
    <name evidence="6 12" type="primary">lipB</name>
    <name evidence="12" type="ORF">F0919_12425</name>
</gene>
<comment type="miscellaneous">
    <text evidence="6">In the reaction, the free carboxyl group of octanoic acid is attached via an amide linkage to the epsilon-amino group of a specific lysine residue of lipoyl domains of lipoate-dependent enzymes.</text>
</comment>
<name>A0A5M6CDV1_9BACT</name>
<dbReference type="FunFam" id="3.30.930.10:FF:000035">
    <property type="entry name" value="Putative lipoyltransferase 2, mitochondrial"/>
    <property type="match status" value="1"/>
</dbReference>
<feature type="binding site" evidence="6 9">
    <location>
        <begin position="161"/>
        <end position="163"/>
    </location>
    <ligand>
        <name>substrate</name>
    </ligand>
</feature>
<dbReference type="Proteomes" id="UP000323632">
    <property type="component" value="Unassembled WGS sequence"/>
</dbReference>
<proteinExistence type="inferred from homology"/>
<evidence type="ECO:0000256" key="1">
    <source>
        <dbReference type="ARBA" id="ARBA00004821"/>
    </source>
</evidence>
<dbReference type="GO" id="GO:0009249">
    <property type="term" value="P:protein lipoylation"/>
    <property type="evidence" value="ECO:0007669"/>
    <property type="project" value="InterPro"/>
</dbReference>
<evidence type="ECO:0000256" key="9">
    <source>
        <dbReference type="PIRSR" id="PIRSR016262-2"/>
    </source>
</evidence>
<keyword evidence="13" id="KW-1185">Reference proteome</keyword>
<comment type="catalytic activity">
    <reaction evidence="6 7">
        <text>octanoyl-[ACP] + L-lysyl-[protein] = N(6)-octanoyl-L-lysyl-[protein] + holo-[ACP] + H(+)</text>
        <dbReference type="Rhea" id="RHEA:17665"/>
        <dbReference type="Rhea" id="RHEA-COMP:9636"/>
        <dbReference type="Rhea" id="RHEA-COMP:9685"/>
        <dbReference type="Rhea" id="RHEA-COMP:9752"/>
        <dbReference type="Rhea" id="RHEA-COMP:9928"/>
        <dbReference type="ChEBI" id="CHEBI:15378"/>
        <dbReference type="ChEBI" id="CHEBI:29969"/>
        <dbReference type="ChEBI" id="CHEBI:64479"/>
        <dbReference type="ChEBI" id="CHEBI:78463"/>
        <dbReference type="ChEBI" id="CHEBI:78809"/>
        <dbReference type="EC" id="2.3.1.181"/>
    </reaction>
</comment>
<dbReference type="InterPro" id="IPR000544">
    <property type="entry name" value="Octanoyltransferase"/>
</dbReference>
<dbReference type="NCBIfam" id="TIGR00214">
    <property type="entry name" value="lipB"/>
    <property type="match status" value="1"/>
</dbReference>
<keyword evidence="4 6" id="KW-0012">Acyltransferase</keyword>
<dbReference type="EC" id="2.3.1.181" evidence="6 7"/>
<evidence type="ECO:0000256" key="2">
    <source>
        <dbReference type="ARBA" id="ARBA00022490"/>
    </source>
</evidence>
<evidence type="ECO:0000256" key="5">
    <source>
        <dbReference type="ARBA" id="ARBA00024732"/>
    </source>
</evidence>
<evidence type="ECO:0000256" key="8">
    <source>
        <dbReference type="PIRSR" id="PIRSR016262-1"/>
    </source>
</evidence>
<evidence type="ECO:0000313" key="12">
    <source>
        <dbReference type="EMBL" id="KAA5533344.1"/>
    </source>
</evidence>
<dbReference type="RefSeq" id="WP_150033091.1">
    <property type="nucleotide sequence ID" value="NZ_VWSH01000003.1"/>
</dbReference>
<dbReference type="Pfam" id="PF21948">
    <property type="entry name" value="LplA-B_cat"/>
    <property type="match status" value="1"/>
</dbReference>
<evidence type="ECO:0000256" key="10">
    <source>
        <dbReference type="PIRSR" id="PIRSR016262-3"/>
    </source>
</evidence>
<feature type="domain" description="BPL/LPL catalytic" evidence="11">
    <location>
        <begin position="44"/>
        <end position="231"/>
    </location>
</feature>
<keyword evidence="2 6" id="KW-0963">Cytoplasm</keyword>
<keyword evidence="3 6" id="KW-0808">Transferase</keyword>
<dbReference type="InterPro" id="IPR020605">
    <property type="entry name" value="Octanoyltransferase_CS"/>
</dbReference>
<dbReference type="HAMAP" id="MF_00013">
    <property type="entry name" value="LipB"/>
    <property type="match status" value="1"/>
</dbReference>
<organism evidence="12 13">
    <name type="scientific">Taibaiella lutea</name>
    <dbReference type="NCBI Taxonomy" id="2608001"/>
    <lineage>
        <taxon>Bacteria</taxon>
        <taxon>Pseudomonadati</taxon>
        <taxon>Bacteroidota</taxon>
        <taxon>Chitinophagia</taxon>
        <taxon>Chitinophagales</taxon>
        <taxon>Chitinophagaceae</taxon>
        <taxon>Taibaiella</taxon>
    </lineage>
</organism>
<reference evidence="12 13" key="1">
    <citation type="submission" date="2019-09" db="EMBL/GenBank/DDBJ databases">
        <title>Genome sequence and assembly of Taibaiella sp.</title>
        <authorList>
            <person name="Chhetri G."/>
        </authorList>
    </citation>
    <scope>NUCLEOTIDE SEQUENCE [LARGE SCALE GENOMIC DNA]</scope>
    <source>
        <strain evidence="12 13">KVB11</strain>
    </source>
</reference>
<dbReference type="GO" id="GO:0005737">
    <property type="term" value="C:cytoplasm"/>
    <property type="evidence" value="ECO:0007669"/>
    <property type="project" value="UniProtKB-SubCell"/>
</dbReference>
<evidence type="ECO:0000259" key="11">
    <source>
        <dbReference type="PROSITE" id="PS51733"/>
    </source>
</evidence>
<comment type="caution">
    <text evidence="12">The sequence shown here is derived from an EMBL/GenBank/DDBJ whole genome shotgun (WGS) entry which is preliminary data.</text>
</comment>
<accession>A0A5M6CDV1</accession>
<evidence type="ECO:0000313" key="13">
    <source>
        <dbReference type="Proteomes" id="UP000323632"/>
    </source>
</evidence>
<dbReference type="GO" id="GO:0033819">
    <property type="term" value="F:lipoyl(octanoyl) transferase activity"/>
    <property type="evidence" value="ECO:0007669"/>
    <property type="project" value="UniProtKB-EC"/>
</dbReference>
<dbReference type="NCBIfam" id="NF010925">
    <property type="entry name" value="PRK14345.1"/>
    <property type="match status" value="1"/>
</dbReference>
<feature type="active site" description="Acyl-thioester intermediate" evidence="6 8">
    <location>
        <position position="192"/>
    </location>
</feature>
<dbReference type="InterPro" id="IPR004143">
    <property type="entry name" value="BPL_LPL_catalytic"/>
</dbReference>
<evidence type="ECO:0000256" key="6">
    <source>
        <dbReference type="HAMAP-Rule" id="MF_00013"/>
    </source>
</evidence>
<dbReference type="PANTHER" id="PTHR10993:SF12">
    <property type="entry name" value="OCTANOYLTRANSFERASE"/>
    <property type="match status" value="1"/>
</dbReference>
<evidence type="ECO:0000256" key="7">
    <source>
        <dbReference type="PIRNR" id="PIRNR016262"/>
    </source>
</evidence>
<evidence type="ECO:0000256" key="3">
    <source>
        <dbReference type="ARBA" id="ARBA00022679"/>
    </source>
</evidence>
<dbReference type="Gene3D" id="3.30.930.10">
    <property type="entry name" value="Bira Bifunctional Protein, Domain 2"/>
    <property type="match status" value="1"/>
</dbReference>
<comment type="function">
    <text evidence="5 6 7">Catalyzes the transfer of endogenously produced octanoic acid from octanoyl-acyl-carrier-protein onto the lipoyl domains of lipoate-dependent enzymes. Lipoyl-ACP can also act as a substrate although octanoyl-ACP is likely to be the physiological substrate.</text>
</comment>
<sequence>MNEVAFIDLGNIEYGTAWDLQESYMKKGLDIKSARFHNEPLGEQEIKHYLFVCQHPHVYTLGKSGFMENLLINDERMKDLHVTFYKTNRGGDITYHGPGQMVAYPVLDLEQYFTDLGRYMRSLEEAIILTLKEYGIESGRLKGSTGVWLDADNANARKICAMGVKSSRWMTIHGLALNINTDLQFFNYIVPCGIVDKGVTSMAKELGKVIDEEEVKKIFVEKFAEVFESEILTGQIVAA</sequence>
<dbReference type="SUPFAM" id="SSF55681">
    <property type="entry name" value="Class II aaRS and biotin synthetases"/>
    <property type="match status" value="1"/>
</dbReference>
<dbReference type="UniPathway" id="UPA00538">
    <property type="reaction ID" value="UER00592"/>
</dbReference>
<comment type="subcellular location">
    <subcellularLocation>
        <location evidence="6">Cytoplasm</location>
    </subcellularLocation>
</comment>
<comment type="similarity">
    <text evidence="6 7">Belongs to the LipB family.</text>
</comment>
<dbReference type="PIRSF" id="PIRSF016262">
    <property type="entry name" value="LPLase"/>
    <property type="match status" value="1"/>
</dbReference>
<feature type="binding site" evidence="6 9">
    <location>
        <begin position="89"/>
        <end position="96"/>
    </location>
    <ligand>
        <name>substrate</name>
    </ligand>
</feature>
<dbReference type="InterPro" id="IPR045864">
    <property type="entry name" value="aa-tRNA-synth_II/BPL/LPL"/>
</dbReference>
<feature type="site" description="Lowers pKa of active site Cys" evidence="6 10">
    <location>
        <position position="158"/>
    </location>
</feature>
<dbReference type="PROSITE" id="PS01313">
    <property type="entry name" value="LIPB"/>
    <property type="match status" value="1"/>
</dbReference>
<dbReference type="AlphaFoldDB" id="A0A5M6CDV1"/>